<feature type="transmembrane region" description="Helical" evidence="10">
    <location>
        <begin position="366"/>
        <end position="385"/>
    </location>
</feature>
<dbReference type="EMBL" id="NHTK01005670">
    <property type="protein sequence ID" value="PPQ75459.1"/>
    <property type="molecule type" value="Genomic_DNA"/>
</dbReference>
<feature type="transmembrane region" description="Helical" evidence="10">
    <location>
        <begin position="555"/>
        <end position="577"/>
    </location>
</feature>
<dbReference type="NCBIfam" id="TIGR00727">
    <property type="entry name" value="ISP4_OPT"/>
    <property type="match status" value="1"/>
</dbReference>
<dbReference type="InterPro" id="IPR004813">
    <property type="entry name" value="OPT"/>
</dbReference>
<accession>A0A409WAF2</accession>
<feature type="transmembrane region" description="Helical" evidence="10">
    <location>
        <begin position="397"/>
        <end position="416"/>
    </location>
</feature>
<sequence length="866" mass="97305">MSKSMPKSDTAIALPAIAALRSSSRSYSHSHSRSFSQPPHHDFSSSTSPVHGARAILPTPTTMTMSLTLTRTRSSRCSISRMEFDFDAIDEEDSPYPEVRASVSNIDDPDMPAMTIRMWFVGLLLCMTSCGLNVFFNFRNPAPNVVPLALVLISYPFGKFLAFTLPITTYRIPLPHLPRRMLPINQPSFYPLRVLVNYLLPLTFPRALEFSLNPGPWNIKEHVLVFIMANVAVTPPYALNAIVVSEVFYELKTSYWFGLTLCLATQLTGFGLAGLCRRFLVWPASMVWPQNLVACTLLNTLHAEDEDDGIGMYGGSGPGGKGMSRYKFFMITAFASFIFFFLPGYLFEALSIFSFICWAAPNNVPVNQLFGVRSGMGMGILTFDWTQISWIGSPLMVPWWAEVHIFAGFVLFYWILTPILYYTNSWQLAYFPIAANSPFDRFGKPYDVSRVLRHDDTFDEDAYNNYSPLYLPATYAMTYLLAFTLSTCVIVHTLLYHGKTLLNGFKRMRVEADDIHAKLMRYYPEVPDWWYAIGFCVFFALAVIAVEVWDTGVPVWALLLAVLLPMIYILPNGFIFAMTGQPISLNLVAQIIPGTLLPGQPLANMVFKAYSVQTLAAATSFVQDLKLGHYVKVPPRATFMVQMIATALAAFIQMGVKQWIFDNVHDICKPEQTSQLTCPHNQVFFTASAVWGLIGPVRQFGTGSIYHPHLYAIIIGVFLPLPFWFYQRRYPKSWVRYISTPVVLNGVSAIPPATGINYSSWFAVGFLFQYLVRKKNFAWWSKFNYVLSSALDSGTVISVMFIFFTLQFPRKGTITVKWWGNSIFTETADWKRLPLLDIPEGGLEWGPFKNTVAATAAAAAATVTGS</sequence>
<keyword evidence="4 10" id="KW-0812">Transmembrane</keyword>
<feature type="transmembrane region" description="Helical" evidence="10">
    <location>
        <begin position="255"/>
        <end position="276"/>
    </location>
</feature>
<feature type="transmembrane region" description="Helical" evidence="10">
    <location>
        <begin position="328"/>
        <end position="346"/>
    </location>
</feature>
<gene>
    <name evidence="11" type="ORF">CVT24_013297</name>
</gene>
<protein>
    <recommendedName>
        <fullName evidence="13">OPT family small oligopeptide transporter</fullName>
    </recommendedName>
</protein>
<feature type="transmembrane region" description="Helical" evidence="10">
    <location>
        <begin position="637"/>
        <end position="656"/>
    </location>
</feature>
<feature type="transmembrane region" description="Helical" evidence="10">
    <location>
        <begin position="756"/>
        <end position="772"/>
    </location>
</feature>
<dbReference type="GO" id="GO:0035673">
    <property type="term" value="F:oligopeptide transmembrane transporter activity"/>
    <property type="evidence" value="ECO:0007669"/>
    <property type="project" value="InterPro"/>
</dbReference>
<dbReference type="InParanoid" id="A0A409WAF2"/>
<comment type="caution">
    <text evidence="11">The sequence shown here is derived from an EMBL/GenBank/DDBJ whole genome shotgun (WGS) entry which is preliminary data.</text>
</comment>
<evidence type="ECO:0000313" key="11">
    <source>
        <dbReference type="EMBL" id="PPQ75459.1"/>
    </source>
</evidence>
<evidence type="ECO:0000313" key="12">
    <source>
        <dbReference type="Proteomes" id="UP000284842"/>
    </source>
</evidence>
<dbReference type="GO" id="GO:0015031">
    <property type="term" value="P:protein transport"/>
    <property type="evidence" value="ECO:0007669"/>
    <property type="project" value="UniProtKB-KW"/>
</dbReference>
<comment type="similarity">
    <text evidence="2">Belongs to the oligopeptide OPT transporter family.</text>
</comment>
<dbReference type="PANTHER" id="PTHR22601">
    <property type="entry name" value="ISP4 LIKE PROTEIN"/>
    <property type="match status" value="1"/>
</dbReference>
<evidence type="ECO:0000256" key="8">
    <source>
        <dbReference type="ARBA" id="ARBA00023136"/>
    </source>
</evidence>
<comment type="subcellular location">
    <subcellularLocation>
        <location evidence="1">Membrane</location>
        <topology evidence="1">Multi-pass membrane protein</topology>
    </subcellularLocation>
</comment>
<dbReference type="Pfam" id="PF03169">
    <property type="entry name" value="OPT"/>
    <property type="match status" value="1"/>
</dbReference>
<keyword evidence="6" id="KW-0653">Protein transport</keyword>
<feature type="transmembrane region" description="Helical" evidence="10">
    <location>
        <begin position="148"/>
        <end position="170"/>
    </location>
</feature>
<feature type="transmembrane region" description="Helical" evidence="10">
    <location>
        <begin position="223"/>
        <end position="243"/>
    </location>
</feature>
<feature type="transmembrane region" description="Helical" evidence="10">
    <location>
        <begin position="116"/>
        <end position="136"/>
    </location>
</feature>
<evidence type="ECO:0000256" key="6">
    <source>
        <dbReference type="ARBA" id="ARBA00022927"/>
    </source>
</evidence>
<evidence type="ECO:0000256" key="5">
    <source>
        <dbReference type="ARBA" id="ARBA00022856"/>
    </source>
</evidence>
<dbReference type="Proteomes" id="UP000284842">
    <property type="component" value="Unassembled WGS sequence"/>
</dbReference>
<evidence type="ECO:0000256" key="4">
    <source>
        <dbReference type="ARBA" id="ARBA00022692"/>
    </source>
</evidence>
<evidence type="ECO:0008006" key="13">
    <source>
        <dbReference type="Google" id="ProtNLM"/>
    </source>
</evidence>
<dbReference type="NCBIfam" id="TIGR00728">
    <property type="entry name" value="OPT_sfam"/>
    <property type="match status" value="1"/>
</dbReference>
<keyword evidence="3" id="KW-0813">Transport</keyword>
<evidence type="ECO:0000256" key="3">
    <source>
        <dbReference type="ARBA" id="ARBA00022448"/>
    </source>
</evidence>
<dbReference type="AlphaFoldDB" id="A0A409WAF2"/>
<feature type="region of interest" description="Disordered" evidence="9">
    <location>
        <begin position="28"/>
        <end position="51"/>
    </location>
</feature>
<evidence type="ECO:0000256" key="9">
    <source>
        <dbReference type="SAM" id="MobiDB-lite"/>
    </source>
</evidence>
<keyword evidence="7 10" id="KW-1133">Transmembrane helix</keyword>
<feature type="transmembrane region" description="Helical" evidence="10">
    <location>
        <begin position="784"/>
        <end position="806"/>
    </location>
</feature>
<evidence type="ECO:0000256" key="1">
    <source>
        <dbReference type="ARBA" id="ARBA00004141"/>
    </source>
</evidence>
<evidence type="ECO:0000256" key="2">
    <source>
        <dbReference type="ARBA" id="ARBA00008807"/>
    </source>
</evidence>
<reference evidence="11 12" key="1">
    <citation type="journal article" date="2018" name="Evol. Lett.">
        <title>Horizontal gene cluster transfer increased hallucinogenic mushroom diversity.</title>
        <authorList>
            <person name="Reynolds H.T."/>
            <person name="Vijayakumar V."/>
            <person name="Gluck-Thaler E."/>
            <person name="Korotkin H.B."/>
            <person name="Matheny P.B."/>
            <person name="Slot J.C."/>
        </authorList>
    </citation>
    <scope>NUCLEOTIDE SEQUENCE [LARGE SCALE GENOMIC DNA]</scope>
    <source>
        <strain evidence="11 12">2629</strain>
    </source>
</reference>
<evidence type="ECO:0000256" key="10">
    <source>
        <dbReference type="SAM" id="Phobius"/>
    </source>
</evidence>
<feature type="transmembrane region" description="Helical" evidence="10">
    <location>
        <begin position="529"/>
        <end position="549"/>
    </location>
</feature>
<dbReference type="GO" id="GO:0016020">
    <property type="term" value="C:membrane"/>
    <property type="evidence" value="ECO:0007669"/>
    <property type="project" value="UniProtKB-SubCell"/>
</dbReference>
<feature type="transmembrane region" description="Helical" evidence="10">
    <location>
        <begin position="709"/>
        <end position="726"/>
    </location>
</feature>
<keyword evidence="8 10" id="KW-0472">Membrane</keyword>
<keyword evidence="5" id="KW-0571">Peptide transport</keyword>
<evidence type="ECO:0000256" key="7">
    <source>
        <dbReference type="ARBA" id="ARBA00022989"/>
    </source>
</evidence>
<keyword evidence="12" id="KW-1185">Reference proteome</keyword>
<dbReference type="InterPro" id="IPR004648">
    <property type="entry name" value="Oligpept_transpt"/>
</dbReference>
<proteinExistence type="inferred from homology"/>
<name>A0A409WAF2_9AGAR</name>
<dbReference type="OrthoDB" id="9986677at2759"/>
<feature type="transmembrane region" description="Helical" evidence="10">
    <location>
        <begin position="476"/>
        <end position="498"/>
    </location>
</feature>
<organism evidence="11 12">
    <name type="scientific">Panaeolus cyanescens</name>
    <dbReference type="NCBI Taxonomy" id="181874"/>
    <lineage>
        <taxon>Eukaryota</taxon>
        <taxon>Fungi</taxon>
        <taxon>Dikarya</taxon>
        <taxon>Basidiomycota</taxon>
        <taxon>Agaricomycotina</taxon>
        <taxon>Agaricomycetes</taxon>
        <taxon>Agaricomycetidae</taxon>
        <taxon>Agaricales</taxon>
        <taxon>Agaricineae</taxon>
        <taxon>Galeropsidaceae</taxon>
        <taxon>Panaeolus</taxon>
    </lineage>
</organism>